<evidence type="ECO:0000256" key="3">
    <source>
        <dbReference type="ARBA" id="ARBA00022833"/>
    </source>
</evidence>
<name>A0A0G4J0Q1_PLABS</name>
<dbReference type="Gene3D" id="6.10.140.2220">
    <property type="match status" value="1"/>
</dbReference>
<dbReference type="GO" id="GO:0000981">
    <property type="term" value="F:DNA-binding transcription factor activity, RNA polymerase II-specific"/>
    <property type="evidence" value="ECO:0007669"/>
    <property type="project" value="TreeGrafter"/>
</dbReference>
<dbReference type="PROSITE" id="PS01360">
    <property type="entry name" value="ZF_MYND_1"/>
    <property type="match status" value="1"/>
</dbReference>
<dbReference type="SUPFAM" id="SSF144232">
    <property type="entry name" value="HIT/MYND zinc finger-like"/>
    <property type="match status" value="1"/>
</dbReference>
<keyword evidence="2 4" id="KW-0863">Zinc-finger</keyword>
<proteinExistence type="predicted"/>
<dbReference type="EMBL" id="CDSF01000104">
    <property type="protein sequence ID" value="CEP00886.1"/>
    <property type="molecule type" value="Genomic_DNA"/>
</dbReference>
<dbReference type="STRING" id="37360.A0A0G4J0Q1"/>
<geneLocation type="mitochondrion" evidence="8"/>
<dbReference type="InterPro" id="IPR002893">
    <property type="entry name" value="Znf_MYND"/>
</dbReference>
<evidence type="ECO:0000256" key="4">
    <source>
        <dbReference type="PROSITE-ProRule" id="PRU00134"/>
    </source>
</evidence>
<dbReference type="Proteomes" id="UP000039324">
    <property type="component" value="Unassembled WGS sequence"/>
</dbReference>
<evidence type="ECO:0000256" key="5">
    <source>
        <dbReference type="SAM" id="SignalP"/>
    </source>
</evidence>
<dbReference type="PANTHER" id="PTHR10237">
    <property type="entry name" value="DEFORMED EPIDERMAL AUTOREGULATORY FACTOR 1 HOMOLOG SUPPRESSIN"/>
    <property type="match status" value="1"/>
</dbReference>
<dbReference type="GO" id="GO:0005634">
    <property type="term" value="C:nucleus"/>
    <property type="evidence" value="ECO:0007669"/>
    <property type="project" value="TreeGrafter"/>
</dbReference>
<evidence type="ECO:0000256" key="1">
    <source>
        <dbReference type="ARBA" id="ARBA00022723"/>
    </source>
</evidence>
<keyword evidence="9" id="KW-1185">Reference proteome</keyword>
<dbReference type="OrthoDB" id="432970at2759"/>
<feature type="chain" id="PRO_5033717123" description="MYND-type domain-containing protein" evidence="5">
    <location>
        <begin position="23"/>
        <end position="336"/>
    </location>
</feature>
<evidence type="ECO:0000313" key="9">
    <source>
        <dbReference type="Proteomes" id="UP000039324"/>
    </source>
</evidence>
<sequence length="336" mass="37693">MARHVTWMLVLVGLWAVQSASAVDCSVCGRAMETTWRCGKCKSVNYCSADCQRADWPRHKPTCERRGADGGTLKARSEAFLARVLQDFAGTSTPRPEQLVELGNDMPRLYENKGALVAECLREVVAPVLQRQLPRETTLAPDWYMRDEDARRTAVDIVDHTLESLAVTVANAPFEAAFNQEFYKLMRTVRTVPTRGLVEQLTKVARMTAVMRVGNPKVLPGFDELVLQTNSCNVLKVMHEEDMMQVEPFLRQALEHLPRTFIGPEWGHGCDRLGWKEMDPDTLECDAAFMRLAEPAVDQAIQQTIASGVRLPRNPTFQEGIKAHLIKRVADTVLST</sequence>
<evidence type="ECO:0000256" key="2">
    <source>
        <dbReference type="ARBA" id="ARBA00022771"/>
    </source>
</evidence>
<dbReference type="PANTHER" id="PTHR10237:SF14">
    <property type="entry name" value="MYND-TYPE DOMAIN-CONTAINING PROTEIN"/>
    <property type="match status" value="1"/>
</dbReference>
<keyword evidence="3" id="KW-0862">Zinc</keyword>
<dbReference type="EMBL" id="OVEO01000016">
    <property type="protein sequence ID" value="SPR01192.1"/>
    <property type="molecule type" value="Genomic_DNA"/>
</dbReference>
<protein>
    <recommendedName>
        <fullName evidence="6">MYND-type domain-containing protein</fullName>
    </recommendedName>
</protein>
<keyword evidence="8" id="KW-0496">Mitochondrion</keyword>
<dbReference type="Pfam" id="PF01753">
    <property type="entry name" value="zf-MYND"/>
    <property type="match status" value="1"/>
</dbReference>
<evidence type="ECO:0000259" key="6">
    <source>
        <dbReference type="PROSITE" id="PS50865"/>
    </source>
</evidence>
<accession>A0A0G4J0Q1</accession>
<feature type="domain" description="MYND-type" evidence="6">
    <location>
        <begin position="25"/>
        <end position="63"/>
    </location>
</feature>
<gene>
    <name evidence="7" type="ORF">PBRA_008198</name>
    <name evidence="8" type="ORF">PLBR_LOCUS8407</name>
</gene>
<dbReference type="AlphaFoldDB" id="A0A0G4J0Q1"/>
<evidence type="ECO:0000313" key="8">
    <source>
        <dbReference type="EMBL" id="SPR01192.1"/>
    </source>
</evidence>
<reference evidence="8 10" key="2">
    <citation type="submission" date="2018-03" db="EMBL/GenBank/DDBJ databases">
        <authorList>
            <person name="Fogelqvist J."/>
        </authorList>
    </citation>
    <scope>NUCLEOTIDE SEQUENCE [LARGE SCALE GENOMIC DNA]</scope>
</reference>
<dbReference type="PROSITE" id="PS50865">
    <property type="entry name" value="ZF_MYND_2"/>
    <property type="match status" value="1"/>
</dbReference>
<evidence type="ECO:0000313" key="10">
    <source>
        <dbReference type="Proteomes" id="UP000290189"/>
    </source>
</evidence>
<reference evidence="7 9" key="1">
    <citation type="submission" date="2015-02" db="EMBL/GenBank/DDBJ databases">
        <authorList>
            <person name="Chooi Y.-H."/>
        </authorList>
    </citation>
    <scope>NUCLEOTIDE SEQUENCE [LARGE SCALE GENOMIC DNA]</scope>
    <source>
        <strain evidence="7">E3</strain>
    </source>
</reference>
<organism evidence="7 9">
    <name type="scientific">Plasmodiophora brassicae</name>
    <name type="common">Clubroot disease agent</name>
    <dbReference type="NCBI Taxonomy" id="37360"/>
    <lineage>
        <taxon>Eukaryota</taxon>
        <taxon>Sar</taxon>
        <taxon>Rhizaria</taxon>
        <taxon>Endomyxa</taxon>
        <taxon>Phytomyxea</taxon>
        <taxon>Plasmodiophorida</taxon>
        <taxon>Plasmodiophoridae</taxon>
        <taxon>Plasmodiophora</taxon>
    </lineage>
</organism>
<evidence type="ECO:0000313" key="7">
    <source>
        <dbReference type="EMBL" id="CEP00886.1"/>
    </source>
</evidence>
<dbReference type="InterPro" id="IPR024119">
    <property type="entry name" value="TF_DEAF-1"/>
</dbReference>
<keyword evidence="1" id="KW-0479">Metal-binding</keyword>
<keyword evidence="5" id="KW-0732">Signal</keyword>
<dbReference type="GO" id="GO:0008270">
    <property type="term" value="F:zinc ion binding"/>
    <property type="evidence" value="ECO:0007669"/>
    <property type="project" value="UniProtKB-KW"/>
</dbReference>
<dbReference type="Proteomes" id="UP000290189">
    <property type="component" value="Unassembled WGS sequence"/>
</dbReference>
<feature type="signal peptide" evidence="5">
    <location>
        <begin position="1"/>
        <end position="22"/>
    </location>
</feature>